<keyword evidence="10" id="KW-1185">Reference proteome</keyword>
<evidence type="ECO:0000256" key="7">
    <source>
        <dbReference type="PROSITE-ProRule" id="PRU00042"/>
    </source>
</evidence>
<reference evidence="9 10" key="1">
    <citation type="submission" date="2018-11" db="EMBL/GenBank/DDBJ databases">
        <authorList>
            <consortium name="Pathogen Informatics"/>
        </authorList>
    </citation>
    <scope>NUCLEOTIDE SEQUENCE [LARGE SCALE GENOMIC DNA]</scope>
    <source>
        <strain evidence="9 10">Egypt</strain>
    </source>
</reference>
<dbReference type="EMBL" id="UZAN01043946">
    <property type="protein sequence ID" value="VDP79651.1"/>
    <property type="molecule type" value="Genomic_DNA"/>
</dbReference>
<organism evidence="9 10">
    <name type="scientific">Echinostoma caproni</name>
    <dbReference type="NCBI Taxonomy" id="27848"/>
    <lineage>
        <taxon>Eukaryota</taxon>
        <taxon>Metazoa</taxon>
        <taxon>Spiralia</taxon>
        <taxon>Lophotrochozoa</taxon>
        <taxon>Platyhelminthes</taxon>
        <taxon>Trematoda</taxon>
        <taxon>Digenea</taxon>
        <taxon>Plagiorchiida</taxon>
        <taxon>Echinostomata</taxon>
        <taxon>Echinostomatoidea</taxon>
        <taxon>Echinostomatidae</taxon>
        <taxon>Echinostoma</taxon>
    </lineage>
</organism>
<dbReference type="SMART" id="SM00355">
    <property type="entry name" value="ZnF_C2H2"/>
    <property type="match status" value="2"/>
</dbReference>
<name>A0A3P8GAM9_9TREM</name>
<dbReference type="PANTHER" id="PTHR24394">
    <property type="entry name" value="ZINC FINGER PROTEIN"/>
    <property type="match status" value="1"/>
</dbReference>
<dbReference type="InterPro" id="IPR013087">
    <property type="entry name" value="Znf_C2H2_type"/>
</dbReference>
<dbReference type="Gene3D" id="3.30.160.60">
    <property type="entry name" value="Classic Zinc Finger"/>
    <property type="match status" value="2"/>
</dbReference>
<accession>A0A3P8GAM9</accession>
<dbReference type="PROSITE" id="PS00028">
    <property type="entry name" value="ZINC_FINGER_C2H2_1"/>
    <property type="match status" value="2"/>
</dbReference>
<keyword evidence="2" id="KW-0479">Metal-binding</keyword>
<dbReference type="GO" id="GO:0000981">
    <property type="term" value="F:DNA-binding transcription factor activity, RNA polymerase II-specific"/>
    <property type="evidence" value="ECO:0007669"/>
    <property type="project" value="TreeGrafter"/>
</dbReference>
<evidence type="ECO:0000313" key="9">
    <source>
        <dbReference type="EMBL" id="VDP79651.1"/>
    </source>
</evidence>
<protein>
    <recommendedName>
        <fullName evidence="8">C2H2-type domain-containing protein</fullName>
    </recommendedName>
</protein>
<comment type="subcellular location">
    <subcellularLocation>
        <location evidence="1">Nucleus</location>
    </subcellularLocation>
</comment>
<feature type="domain" description="C2H2-type" evidence="8">
    <location>
        <begin position="37"/>
        <end position="65"/>
    </location>
</feature>
<dbReference type="PANTHER" id="PTHR24394:SF44">
    <property type="entry name" value="ZINC FINGER PROTEIN 271-LIKE"/>
    <property type="match status" value="1"/>
</dbReference>
<dbReference type="PROSITE" id="PS50157">
    <property type="entry name" value="ZINC_FINGER_C2H2_2"/>
    <property type="match status" value="2"/>
</dbReference>
<dbReference type="FunFam" id="3.30.160.60:FF:000227">
    <property type="entry name" value="fez family zinc finger protein 1"/>
    <property type="match status" value="1"/>
</dbReference>
<dbReference type="InterPro" id="IPR036236">
    <property type="entry name" value="Znf_C2H2_sf"/>
</dbReference>
<evidence type="ECO:0000256" key="4">
    <source>
        <dbReference type="ARBA" id="ARBA00022771"/>
    </source>
</evidence>
<dbReference type="GO" id="GO:0008270">
    <property type="term" value="F:zinc ion binding"/>
    <property type="evidence" value="ECO:0007669"/>
    <property type="project" value="UniProtKB-KW"/>
</dbReference>
<evidence type="ECO:0000259" key="8">
    <source>
        <dbReference type="PROSITE" id="PS50157"/>
    </source>
</evidence>
<dbReference type="OrthoDB" id="5062908at2759"/>
<dbReference type="SUPFAM" id="SSF57667">
    <property type="entry name" value="beta-beta-alpha zinc fingers"/>
    <property type="match status" value="1"/>
</dbReference>
<evidence type="ECO:0000256" key="5">
    <source>
        <dbReference type="ARBA" id="ARBA00022833"/>
    </source>
</evidence>
<feature type="domain" description="C2H2-type" evidence="8">
    <location>
        <begin position="9"/>
        <end position="36"/>
    </location>
</feature>
<proteinExistence type="predicted"/>
<evidence type="ECO:0000256" key="6">
    <source>
        <dbReference type="ARBA" id="ARBA00023242"/>
    </source>
</evidence>
<keyword evidence="4 7" id="KW-0863">Zinc-finger</keyword>
<evidence type="ECO:0000256" key="2">
    <source>
        <dbReference type="ARBA" id="ARBA00022723"/>
    </source>
</evidence>
<dbReference type="Proteomes" id="UP000272942">
    <property type="component" value="Unassembled WGS sequence"/>
</dbReference>
<keyword evidence="6" id="KW-0539">Nucleus</keyword>
<gene>
    <name evidence="9" type="ORF">ECPE_LOCUS6904</name>
</gene>
<keyword evidence="3" id="KW-0677">Repeat</keyword>
<evidence type="ECO:0000256" key="1">
    <source>
        <dbReference type="ARBA" id="ARBA00004123"/>
    </source>
</evidence>
<dbReference type="Pfam" id="PF00096">
    <property type="entry name" value="zf-C2H2"/>
    <property type="match status" value="1"/>
</dbReference>
<evidence type="ECO:0000256" key="3">
    <source>
        <dbReference type="ARBA" id="ARBA00022737"/>
    </source>
</evidence>
<sequence>MTHSAEKQYKCHICHKAFHQIYNLSFHMHTHQAQKPFLCHLCGKGFCRNFDLKKHVRKLHPDSEDWFQGLRDNSRRSDERLEDAYMSNSTNRYRSGTSSSSGLIPSTTRLLNSAHTSQPQPSHIQNPEELALHNRSPESFMARRISTEFRTTLSVQYPLAYHQLTVWTDEYTKHLPFHEHNILPSPPKD</sequence>
<dbReference type="GO" id="GO:0005634">
    <property type="term" value="C:nucleus"/>
    <property type="evidence" value="ECO:0007669"/>
    <property type="project" value="UniProtKB-SubCell"/>
</dbReference>
<dbReference type="FunFam" id="3.30.160.60:FF:000100">
    <property type="entry name" value="Zinc finger 45-like"/>
    <property type="match status" value="1"/>
</dbReference>
<dbReference type="AlphaFoldDB" id="A0A3P8GAM9"/>
<keyword evidence="5" id="KW-0862">Zinc</keyword>
<evidence type="ECO:0000313" key="10">
    <source>
        <dbReference type="Proteomes" id="UP000272942"/>
    </source>
</evidence>